<keyword evidence="11" id="KW-1185">Reference proteome</keyword>
<dbReference type="GO" id="GO:0016740">
    <property type="term" value="F:transferase activity"/>
    <property type="evidence" value="ECO:0007669"/>
    <property type="project" value="UniProtKB-KW"/>
</dbReference>
<dbReference type="STRING" id="123899.SAMEA3906487_02463"/>
<evidence type="ECO:0000313" key="11">
    <source>
        <dbReference type="Proteomes" id="UP000076825"/>
    </source>
</evidence>
<feature type="compositionally biased region" description="Basic residues" evidence="7">
    <location>
        <begin position="347"/>
        <end position="360"/>
    </location>
</feature>
<dbReference type="EMBL" id="LT546645">
    <property type="protein sequence ID" value="SAI70788.1"/>
    <property type="molecule type" value="Genomic_DNA"/>
</dbReference>
<evidence type="ECO:0000256" key="3">
    <source>
        <dbReference type="ARBA" id="ARBA00022679"/>
    </source>
</evidence>
<dbReference type="KEGG" id="btrm:SAMEA390648702463"/>
<name>A0A157SJZ8_9BORD</name>
<comment type="subcellular location">
    <subcellularLocation>
        <location evidence="1">Periplasm</location>
    </subcellularLocation>
</comment>
<keyword evidence="3" id="KW-0808">Transferase</keyword>
<accession>A0A157SJZ8</accession>
<evidence type="ECO:0000256" key="2">
    <source>
        <dbReference type="ARBA" id="ARBA00005182"/>
    </source>
</evidence>
<feature type="region of interest" description="Disordered" evidence="7">
    <location>
        <begin position="324"/>
        <end position="374"/>
    </location>
</feature>
<keyword evidence="8" id="KW-0812">Transmembrane</keyword>
<dbReference type="PATRIC" id="fig|123899.6.peg.2450"/>
<evidence type="ECO:0000256" key="4">
    <source>
        <dbReference type="ARBA" id="ARBA00022729"/>
    </source>
</evidence>
<proteinExistence type="predicted"/>
<dbReference type="GO" id="GO:0042121">
    <property type="term" value="P:alginic acid biosynthetic process"/>
    <property type="evidence" value="ECO:0007669"/>
    <property type="project" value="UniProtKB-UniPathway"/>
</dbReference>
<feature type="transmembrane region" description="Helical" evidence="8">
    <location>
        <begin position="30"/>
        <end position="49"/>
    </location>
</feature>
<keyword evidence="8" id="KW-0472">Membrane</keyword>
<keyword evidence="5" id="KW-0574">Periplasm</keyword>
<dbReference type="Pfam" id="PF16822">
    <property type="entry name" value="ALGX"/>
    <property type="match status" value="1"/>
</dbReference>
<evidence type="ECO:0000313" key="10">
    <source>
        <dbReference type="EMBL" id="SAI70788.1"/>
    </source>
</evidence>
<evidence type="ECO:0000256" key="8">
    <source>
        <dbReference type="SAM" id="Phobius"/>
    </source>
</evidence>
<comment type="pathway">
    <text evidence="2">Glycan biosynthesis; alginate biosynthesis.</text>
</comment>
<dbReference type="InterPro" id="IPR031811">
    <property type="entry name" value="ALGX/ALGJ_SGNH-like"/>
</dbReference>
<evidence type="ECO:0000256" key="6">
    <source>
        <dbReference type="ARBA" id="ARBA00022841"/>
    </source>
</evidence>
<keyword evidence="4" id="KW-0732">Signal</keyword>
<dbReference type="GO" id="GO:0042597">
    <property type="term" value="C:periplasmic space"/>
    <property type="evidence" value="ECO:0007669"/>
    <property type="project" value="UniProtKB-SubCell"/>
</dbReference>
<organism evidence="10 11">
    <name type="scientific">Bordetella trematum</name>
    <dbReference type="NCBI Taxonomy" id="123899"/>
    <lineage>
        <taxon>Bacteria</taxon>
        <taxon>Pseudomonadati</taxon>
        <taxon>Pseudomonadota</taxon>
        <taxon>Betaproteobacteria</taxon>
        <taxon>Burkholderiales</taxon>
        <taxon>Alcaligenaceae</taxon>
        <taxon>Bordetella</taxon>
    </lineage>
</organism>
<evidence type="ECO:0000256" key="5">
    <source>
        <dbReference type="ARBA" id="ARBA00022764"/>
    </source>
</evidence>
<keyword evidence="8" id="KW-1133">Transmembrane helix</keyword>
<reference evidence="10 11" key="1">
    <citation type="submission" date="2016-04" db="EMBL/GenBank/DDBJ databases">
        <authorList>
            <consortium name="Pathogen Informatics"/>
        </authorList>
    </citation>
    <scope>NUCLEOTIDE SEQUENCE [LARGE SCALE GENOMIC DNA]</scope>
    <source>
        <strain evidence="10 11">H044680328</strain>
    </source>
</reference>
<dbReference type="UniPathway" id="UPA00286"/>
<evidence type="ECO:0000256" key="1">
    <source>
        <dbReference type="ARBA" id="ARBA00004418"/>
    </source>
</evidence>
<feature type="compositionally biased region" description="Low complexity" evidence="7">
    <location>
        <begin position="324"/>
        <end position="346"/>
    </location>
</feature>
<evidence type="ECO:0000259" key="9">
    <source>
        <dbReference type="Pfam" id="PF16822"/>
    </source>
</evidence>
<dbReference type="eggNOG" id="ENOG502Z851">
    <property type="taxonomic scope" value="Bacteria"/>
</dbReference>
<keyword evidence="6" id="KW-0016">Alginate biosynthesis</keyword>
<gene>
    <name evidence="10" type="primary">wssI</name>
    <name evidence="10" type="ORF">SAMEA3906487_02463</name>
</gene>
<evidence type="ECO:0000256" key="7">
    <source>
        <dbReference type="SAM" id="MobiDB-lite"/>
    </source>
</evidence>
<sequence>MTIPRDMPPDMPPKPPTAHAGERARRASRLAGVVLLLFMLAAILSNAWWSREHRLLPDNLSMQRLLDGGVTHDIAQRLGDMPFSNQAATLQRGLGWLTLGDLGERVRPGCPGWLFLADELQVYPQAEANARARAQTVLQTRQALATQGVDLLVAVVPDKSRVEADRLCGLHRPAAFEQRLQAWADMLRAEGVKVLDLTPALQAGEQEAFLRADSHWSQAGAGAAARAVAEQVRAAGVPLLPEREYDVSTGPRRCARAIWCVWRASTACRSAGSPRPMWWRCSAMCRVPPPPMTPMPYSATLALPRWRWSGPLFRVPPSLRRNWRASSASKSATSPATAPSSAPRPKPTSRARPGNRRRRGWSSGKSTSATCRPR</sequence>
<feature type="region of interest" description="Disordered" evidence="7">
    <location>
        <begin position="1"/>
        <end position="23"/>
    </location>
</feature>
<dbReference type="AlphaFoldDB" id="A0A157SJZ8"/>
<protein>
    <submittedName>
        <fullName evidence="10">Cellulose acetylase subunit</fullName>
    </submittedName>
</protein>
<dbReference type="Proteomes" id="UP000076825">
    <property type="component" value="Chromosome 1"/>
</dbReference>
<feature type="domain" description="AlgX/AlgJ SGNH hydrolase-like" evidence="9">
    <location>
        <begin position="106"/>
        <end position="251"/>
    </location>
</feature>